<reference evidence="2 3" key="1">
    <citation type="submission" date="2016-10" db="EMBL/GenBank/DDBJ databases">
        <authorList>
            <person name="Varghese N."/>
            <person name="Submissions S."/>
        </authorList>
    </citation>
    <scope>NUCLEOTIDE SEQUENCE [LARGE SCALE GENOMIC DNA]</scope>
    <source>
        <strain evidence="2 3">DSM 2260</strain>
    </source>
</reference>
<name>A0A511HMF1_9BACT</name>
<organism evidence="1 4">
    <name type="scientific">Myxococcus virescens</name>
    <dbReference type="NCBI Taxonomy" id="83456"/>
    <lineage>
        <taxon>Bacteria</taxon>
        <taxon>Pseudomonadati</taxon>
        <taxon>Myxococcota</taxon>
        <taxon>Myxococcia</taxon>
        <taxon>Myxococcales</taxon>
        <taxon>Cystobacterineae</taxon>
        <taxon>Myxococcaceae</taxon>
        <taxon>Myxococcus</taxon>
    </lineage>
</organism>
<dbReference type="AlphaFoldDB" id="A0A511HMF1"/>
<dbReference type="InterPro" id="IPR013784">
    <property type="entry name" value="Carb-bd-like_fold"/>
</dbReference>
<evidence type="ECO:0000313" key="4">
    <source>
        <dbReference type="Proteomes" id="UP000321224"/>
    </source>
</evidence>
<reference evidence="1 4" key="2">
    <citation type="submission" date="2019-07" db="EMBL/GenBank/DDBJ databases">
        <title>Whole genome shotgun sequence of Myxococcus virescens NBRC 100334.</title>
        <authorList>
            <person name="Hosoyama A."/>
            <person name="Uohara A."/>
            <person name="Ohji S."/>
            <person name="Ichikawa N."/>
        </authorList>
    </citation>
    <scope>NUCLEOTIDE SEQUENCE [LARGE SCALE GENOMIC DNA]</scope>
    <source>
        <strain evidence="1 4">NBRC 100334</strain>
    </source>
</reference>
<sequence>MMHGFRWGMGLSAMAAVLGGLGMWRAERAAQPVLVEVPFPAFAQLPSLPPLPPPPPTMDGAADSIQVRAVSQGSGAPLAGARVSLLRGLFASGLGEQLPDETALTDASGVATFMAPGAGVMTVCARGAGHAERCERDVGVVAGGLLVVELKLPPGAFVEGQVLLHDGTPAEGVRLVASGDPMLLEMTPVWATTDARGRYTLDGVTPGYPVSMTPFAPEGEGLSRSVGAELTAGEVRRFDFQLGAFVPVTVKPVMGRRRGAESVESVHVNVRLQPQQDGTFTGVTESGRHSLSVWGHRNGRAVSARKDVTLAPGAPAVIALPFSALEEGGRVWQLYTSDPGEYEVSGRVFLPDGTPVKGAWIGSQKPGPRGRRCGNSAEDHAQVRFDGPEFVVTPRVGAGRIFAWLPDGRAGSAVVRGGKGERVSVDIHLEETGAVAGMMDFGDDHPRGYREEVTVNHEWVGASHYTLLDGRIFVPGLKPGRHVLRTSLGTVEFNVNAREVTNVGVLRRPPEPEAAVSDSEVAASEP</sequence>
<keyword evidence="3" id="KW-1185">Reference proteome</keyword>
<comment type="caution">
    <text evidence="1">The sequence shown here is derived from an EMBL/GenBank/DDBJ whole genome shotgun (WGS) entry which is preliminary data.</text>
</comment>
<gene>
    <name evidence="1" type="ORF">MVI01_65340</name>
    <name evidence="2" type="ORF">SAMN04488504_12526</name>
</gene>
<dbReference type="GO" id="GO:0030246">
    <property type="term" value="F:carbohydrate binding"/>
    <property type="evidence" value="ECO:0007669"/>
    <property type="project" value="InterPro"/>
</dbReference>
<evidence type="ECO:0000313" key="3">
    <source>
        <dbReference type="Proteomes" id="UP000198717"/>
    </source>
</evidence>
<evidence type="ECO:0000313" key="1">
    <source>
        <dbReference type="EMBL" id="GEL74750.1"/>
    </source>
</evidence>
<dbReference type="EMBL" id="FNAJ01000025">
    <property type="protein sequence ID" value="SDF23516.1"/>
    <property type="molecule type" value="Genomic_DNA"/>
</dbReference>
<dbReference type="Proteomes" id="UP000198717">
    <property type="component" value="Unassembled WGS sequence"/>
</dbReference>
<proteinExistence type="predicted"/>
<protein>
    <recommendedName>
        <fullName evidence="5">Carboxypeptidase regulatory-like domain-containing protein</fullName>
    </recommendedName>
</protein>
<dbReference type="RefSeq" id="WP_090495625.1">
    <property type="nucleotide sequence ID" value="NZ_BJVY01000053.1"/>
</dbReference>
<dbReference type="Proteomes" id="UP000321224">
    <property type="component" value="Unassembled WGS sequence"/>
</dbReference>
<evidence type="ECO:0000313" key="2">
    <source>
        <dbReference type="EMBL" id="SDF23516.1"/>
    </source>
</evidence>
<dbReference type="SUPFAM" id="SSF49452">
    <property type="entry name" value="Starch-binding domain-like"/>
    <property type="match status" value="1"/>
</dbReference>
<evidence type="ECO:0008006" key="5">
    <source>
        <dbReference type="Google" id="ProtNLM"/>
    </source>
</evidence>
<dbReference type="EMBL" id="BJVY01000053">
    <property type="protein sequence ID" value="GEL74750.1"/>
    <property type="molecule type" value="Genomic_DNA"/>
</dbReference>
<accession>A0A511HMF1</accession>